<reference evidence="1" key="1">
    <citation type="submission" date="2025-05" db="UniProtKB">
        <authorList>
            <consortium name="Ensembl"/>
        </authorList>
    </citation>
    <scope>IDENTIFICATION</scope>
</reference>
<dbReference type="AlphaFoldDB" id="A0A8D0TUM2"/>
<sequence>MALKVPPPGSCWDSGDSMDINQLLALVEDVVCRQHKPGQVFWEEAGQRGSPLTRALGSAQAKGSHWHPHDAWKDLAYRQCLYLQLEHVEQELLLVGTRGYPQCQSHTQALRQLQTLKDYLGEEAGTLSPKHTR</sequence>
<organism evidence="1 2">
    <name type="scientific">Sus scrofa</name>
    <name type="common">Pig</name>
    <dbReference type="NCBI Taxonomy" id="9823"/>
    <lineage>
        <taxon>Eukaryota</taxon>
        <taxon>Metazoa</taxon>
        <taxon>Chordata</taxon>
        <taxon>Craniata</taxon>
        <taxon>Vertebrata</taxon>
        <taxon>Euteleostomi</taxon>
        <taxon>Mammalia</taxon>
        <taxon>Eutheria</taxon>
        <taxon>Laurasiatheria</taxon>
        <taxon>Artiodactyla</taxon>
        <taxon>Suina</taxon>
        <taxon>Suidae</taxon>
        <taxon>Sus</taxon>
    </lineage>
</organism>
<proteinExistence type="predicted"/>
<dbReference type="Ensembl" id="ENSSSCT00015007775.1">
    <property type="protein sequence ID" value="ENSSSCP00015003146.1"/>
    <property type="gene ID" value="ENSSSCG00015005841.1"/>
</dbReference>
<accession>A0A8D0TUM2</accession>
<evidence type="ECO:0000313" key="2">
    <source>
        <dbReference type="Proteomes" id="UP000694726"/>
    </source>
</evidence>
<evidence type="ECO:0000313" key="1">
    <source>
        <dbReference type="Ensembl" id="ENSSSCP00015003146.1"/>
    </source>
</evidence>
<dbReference type="Proteomes" id="UP000694726">
    <property type="component" value="Unplaced"/>
</dbReference>
<dbReference type="Ensembl" id="ENSSSCT00030100020.1">
    <property type="protein sequence ID" value="ENSSSCP00030046112.1"/>
    <property type="gene ID" value="ENSSSCG00030071243.1"/>
</dbReference>
<dbReference type="Proteomes" id="UP000694570">
    <property type="component" value="Unplaced"/>
</dbReference>
<name>A0A8D0TUM2_PIG</name>
<protein>
    <submittedName>
        <fullName evidence="1">Uncharacterized protein</fullName>
    </submittedName>
</protein>